<gene>
    <name evidence="1" type="ORF">SNEC2469_LOCUS27028</name>
</gene>
<evidence type="ECO:0000313" key="2">
    <source>
        <dbReference type="Proteomes" id="UP000601435"/>
    </source>
</evidence>
<accession>A0A813A8S8</accession>
<feature type="non-terminal residue" evidence="1">
    <location>
        <position position="1"/>
    </location>
</feature>
<name>A0A813A8S8_9DINO</name>
<dbReference type="EMBL" id="CAJNJA010056198">
    <property type="protein sequence ID" value="CAE7857872.1"/>
    <property type="molecule type" value="Genomic_DNA"/>
</dbReference>
<keyword evidence="2" id="KW-1185">Reference proteome</keyword>
<sequence length="203" mass="21964">IPGQADPCRDLEILPLLHEEEEACLPWLARGVGPEAAGCYTSHPVTEGLPPFDLRASKLQGVADICTEELPRSARICGPLLAGLQTESDCCPADPVPTGMSYRPQGSQKEYIPCCPTPFSAQPWAPDSGIYIQMDIATMLKLLMEAIAMPGPVPVRKSFRRRQEKAGAMASAWDAEREFDDDKASGKLDIALGKVPILEVGDF</sequence>
<comment type="caution">
    <text evidence="1">The sequence shown here is derived from an EMBL/GenBank/DDBJ whole genome shotgun (WGS) entry which is preliminary data.</text>
</comment>
<organism evidence="1 2">
    <name type="scientific">Symbiodinium necroappetens</name>
    <dbReference type="NCBI Taxonomy" id="1628268"/>
    <lineage>
        <taxon>Eukaryota</taxon>
        <taxon>Sar</taxon>
        <taxon>Alveolata</taxon>
        <taxon>Dinophyceae</taxon>
        <taxon>Suessiales</taxon>
        <taxon>Symbiodiniaceae</taxon>
        <taxon>Symbiodinium</taxon>
    </lineage>
</organism>
<protein>
    <submittedName>
        <fullName evidence="1">Uncharacterized protein</fullName>
    </submittedName>
</protein>
<proteinExistence type="predicted"/>
<dbReference type="Proteomes" id="UP000601435">
    <property type="component" value="Unassembled WGS sequence"/>
</dbReference>
<evidence type="ECO:0000313" key="1">
    <source>
        <dbReference type="EMBL" id="CAE7857872.1"/>
    </source>
</evidence>
<dbReference type="AlphaFoldDB" id="A0A813A8S8"/>
<reference evidence="1" key="1">
    <citation type="submission" date="2021-02" db="EMBL/GenBank/DDBJ databases">
        <authorList>
            <person name="Dougan E. K."/>
            <person name="Rhodes N."/>
            <person name="Thang M."/>
            <person name="Chan C."/>
        </authorList>
    </citation>
    <scope>NUCLEOTIDE SEQUENCE</scope>
</reference>